<dbReference type="NCBIfam" id="NF004490">
    <property type="entry name" value="PRK05820.1"/>
    <property type="match status" value="1"/>
</dbReference>
<dbReference type="InterPro" id="IPR018090">
    <property type="entry name" value="Pyrmidine_PPas_bac/euk"/>
</dbReference>
<dbReference type="InterPro" id="IPR036566">
    <property type="entry name" value="PYNP-like_C_sf"/>
</dbReference>
<dbReference type="InterPro" id="IPR013102">
    <property type="entry name" value="PYNP_C"/>
</dbReference>
<evidence type="ECO:0000256" key="1">
    <source>
        <dbReference type="ARBA" id="ARBA00006915"/>
    </source>
</evidence>
<dbReference type="RefSeq" id="WP_220749823.1">
    <property type="nucleotide sequence ID" value="NZ_BPFH01000005.1"/>
</dbReference>
<gene>
    <name evidence="7 9" type="primary">deoA</name>
    <name evidence="9" type="ORF">JANAI62_29560</name>
</gene>
<dbReference type="Pfam" id="PF02885">
    <property type="entry name" value="Glycos_trans_3N"/>
    <property type="match status" value="1"/>
</dbReference>
<comment type="similarity">
    <text evidence="1 7">Belongs to the thymidine/pyrimidine-nucleoside phosphorylase family.</text>
</comment>
<dbReference type="PANTHER" id="PTHR10515">
    <property type="entry name" value="THYMIDINE PHOSPHORYLASE"/>
    <property type="match status" value="1"/>
</dbReference>
<comment type="subunit">
    <text evidence="2 7">Homodimer.</text>
</comment>
<comment type="function">
    <text evidence="7">The enzymes which catalyze the reversible phosphorolysis of pyrimidine nucleosides are involved in the degradation of these compounds and in their utilization as carbon and energy sources, or in the rescue of pyrimidine bases for nucleotide synthesis.</text>
</comment>
<keyword evidence="5 7" id="KW-0808">Transferase</keyword>
<dbReference type="NCBIfam" id="TIGR02644">
    <property type="entry name" value="Y_phosphoryl"/>
    <property type="match status" value="1"/>
</dbReference>
<evidence type="ECO:0000256" key="6">
    <source>
        <dbReference type="ARBA" id="ARBA00048550"/>
    </source>
</evidence>
<accession>A0ABQ4NPN2</accession>
<dbReference type="InterPro" id="IPR000053">
    <property type="entry name" value="Thymidine/pyrmidine_PPase"/>
</dbReference>
<evidence type="ECO:0000256" key="5">
    <source>
        <dbReference type="ARBA" id="ARBA00022679"/>
    </source>
</evidence>
<dbReference type="SUPFAM" id="SSF47648">
    <property type="entry name" value="Nucleoside phosphorylase/phosphoribosyltransferase N-terminal domain"/>
    <property type="match status" value="1"/>
</dbReference>
<dbReference type="EC" id="2.4.2.4" evidence="3 7"/>
<dbReference type="Gene3D" id="1.20.970.10">
    <property type="entry name" value="Transferase, Pyrimidine Nucleoside Phosphorylase, Chain C"/>
    <property type="match status" value="1"/>
</dbReference>
<evidence type="ECO:0000256" key="7">
    <source>
        <dbReference type="HAMAP-Rule" id="MF_01628"/>
    </source>
</evidence>
<dbReference type="PROSITE" id="PS00647">
    <property type="entry name" value="THYMID_PHOSPHORYLASE"/>
    <property type="match status" value="1"/>
</dbReference>
<evidence type="ECO:0000313" key="10">
    <source>
        <dbReference type="Proteomes" id="UP000786693"/>
    </source>
</evidence>
<dbReference type="PANTHER" id="PTHR10515:SF0">
    <property type="entry name" value="THYMIDINE PHOSPHORYLASE"/>
    <property type="match status" value="1"/>
</dbReference>
<dbReference type="Pfam" id="PF00591">
    <property type="entry name" value="Glycos_transf_3"/>
    <property type="match status" value="1"/>
</dbReference>
<dbReference type="InterPro" id="IPR017872">
    <property type="entry name" value="Pyrmidine_PPase_CS"/>
</dbReference>
<evidence type="ECO:0000256" key="4">
    <source>
        <dbReference type="ARBA" id="ARBA00022676"/>
    </source>
</evidence>
<organism evidence="9 10">
    <name type="scientific">Jannaschia pagri</name>
    <dbReference type="NCBI Taxonomy" id="2829797"/>
    <lineage>
        <taxon>Bacteria</taxon>
        <taxon>Pseudomonadati</taxon>
        <taxon>Pseudomonadota</taxon>
        <taxon>Alphaproteobacteria</taxon>
        <taxon>Rhodobacterales</taxon>
        <taxon>Roseobacteraceae</taxon>
        <taxon>Jannaschia</taxon>
    </lineage>
</organism>
<evidence type="ECO:0000256" key="3">
    <source>
        <dbReference type="ARBA" id="ARBA00011892"/>
    </source>
</evidence>
<sequence length="437" mass="44535">MTARRLLQDLGQGRRPSAKALAAFASGLADGSVSDAQAGAFAMGICHTPLNAAGRAALTRAMRDGGEVLHWDVDGPVLDKHSTGGVGDCVSLILAPALAACGAYVPMISGRGLGHTGGTLDKLSAIPGFRTQMQVDELQSVVTRVGCAIVGATADIAPADRRLYAVRDVTGTVESLDLIVASILSKKLAEGPEALVLDVKTGSGAFLPDPTETRRLAQALVETGQAAGVMTSAILTDMSQPAATSAGNALEVISAMEALTDPTGRASARLLALVQALGGEALALGGLAADADDGAERIARALASGGAAVVFGNMVAAQGGPADFLERWRDRLPAAPVVAELRADRPGVVAKIDTRALGEIVVDLGGGRRREDDTVDPTVGISHLAQLGATMVEDQPLARIHARDSDSAEAAAQKVAHAITLEDGAVTPPTLVQETVR</sequence>
<dbReference type="HAMAP" id="MF_01628">
    <property type="entry name" value="Thymid_phosp"/>
    <property type="match status" value="1"/>
</dbReference>
<reference evidence="9 10" key="1">
    <citation type="submission" date="2021-05" db="EMBL/GenBank/DDBJ databases">
        <title>Bacteria Genome sequencing.</title>
        <authorList>
            <person name="Takabe Y."/>
            <person name="Nakajima Y."/>
            <person name="Suzuki S."/>
            <person name="Shiozaki T."/>
        </authorList>
    </citation>
    <scope>NUCLEOTIDE SEQUENCE [LARGE SCALE GENOMIC DNA]</scope>
    <source>
        <strain evidence="9 10">AI_62</strain>
    </source>
</reference>
<dbReference type="SMART" id="SM00941">
    <property type="entry name" value="PYNP_C"/>
    <property type="match status" value="1"/>
</dbReference>
<comment type="catalytic activity">
    <reaction evidence="6 7">
        <text>thymidine + phosphate = 2-deoxy-alpha-D-ribose 1-phosphate + thymine</text>
        <dbReference type="Rhea" id="RHEA:16037"/>
        <dbReference type="ChEBI" id="CHEBI:17748"/>
        <dbReference type="ChEBI" id="CHEBI:17821"/>
        <dbReference type="ChEBI" id="CHEBI:43474"/>
        <dbReference type="ChEBI" id="CHEBI:57259"/>
        <dbReference type="EC" id="2.4.2.4"/>
    </reaction>
</comment>
<dbReference type="Pfam" id="PF07831">
    <property type="entry name" value="PYNP_C"/>
    <property type="match status" value="1"/>
</dbReference>
<dbReference type="Gene3D" id="3.90.1170.30">
    <property type="entry name" value="Pyrimidine nucleoside phosphorylase-like, C-terminal domain"/>
    <property type="match status" value="1"/>
</dbReference>
<dbReference type="InterPro" id="IPR036320">
    <property type="entry name" value="Glycosyl_Trfase_fam3_N_dom_sf"/>
</dbReference>
<keyword evidence="10" id="KW-1185">Reference proteome</keyword>
<protein>
    <recommendedName>
        <fullName evidence="3 7">Thymidine phosphorylase</fullName>
        <ecNumber evidence="3 7">2.4.2.4</ecNumber>
    </recommendedName>
    <alternativeName>
        <fullName evidence="7">TdRPase</fullName>
    </alternativeName>
</protein>
<dbReference type="Proteomes" id="UP000786693">
    <property type="component" value="Unassembled WGS sequence"/>
</dbReference>
<dbReference type="InterPro" id="IPR000312">
    <property type="entry name" value="Glycosyl_Trfase_fam3"/>
</dbReference>
<evidence type="ECO:0000259" key="8">
    <source>
        <dbReference type="SMART" id="SM00941"/>
    </source>
</evidence>
<keyword evidence="4 7" id="KW-0328">Glycosyltransferase</keyword>
<proteinExistence type="inferred from homology"/>
<dbReference type="InterPro" id="IPR035902">
    <property type="entry name" value="Nuc_phospho_transferase"/>
</dbReference>
<evidence type="ECO:0000256" key="2">
    <source>
        <dbReference type="ARBA" id="ARBA00011738"/>
    </source>
</evidence>
<dbReference type="Gene3D" id="3.40.1030.10">
    <property type="entry name" value="Nucleoside phosphorylase/phosphoribosyltransferase catalytic domain"/>
    <property type="match status" value="1"/>
</dbReference>
<comment type="caution">
    <text evidence="9">The sequence shown here is derived from an EMBL/GenBank/DDBJ whole genome shotgun (WGS) entry which is preliminary data.</text>
</comment>
<comment type="pathway">
    <text evidence="7">Pyrimidine metabolism; dTMP biosynthesis via salvage pathway; dTMP from thymine: step 1/2.</text>
</comment>
<feature type="domain" description="Pyrimidine nucleoside phosphorylase C-terminal" evidence="8">
    <location>
        <begin position="348"/>
        <end position="422"/>
    </location>
</feature>
<dbReference type="InterPro" id="IPR013465">
    <property type="entry name" value="Thymidine_Pase"/>
</dbReference>
<dbReference type="SUPFAM" id="SSF54680">
    <property type="entry name" value="Pyrimidine nucleoside phosphorylase C-terminal domain"/>
    <property type="match status" value="1"/>
</dbReference>
<dbReference type="InterPro" id="IPR017459">
    <property type="entry name" value="Glycosyl_Trfase_fam3_N_dom"/>
</dbReference>
<dbReference type="SUPFAM" id="SSF52418">
    <property type="entry name" value="Nucleoside phosphorylase/phosphoribosyltransferase catalytic domain"/>
    <property type="match status" value="1"/>
</dbReference>
<dbReference type="PIRSF" id="PIRSF000478">
    <property type="entry name" value="TP_PyNP"/>
    <property type="match status" value="1"/>
</dbReference>
<evidence type="ECO:0000313" key="9">
    <source>
        <dbReference type="EMBL" id="GIT96333.1"/>
    </source>
</evidence>
<name>A0ABQ4NPN2_9RHOB</name>
<dbReference type="EMBL" id="BPFH01000005">
    <property type="protein sequence ID" value="GIT96333.1"/>
    <property type="molecule type" value="Genomic_DNA"/>
</dbReference>